<reference evidence="2" key="4">
    <citation type="submission" date="2025-09" db="UniProtKB">
        <authorList>
            <consortium name="Ensembl"/>
        </authorList>
    </citation>
    <scope>IDENTIFICATION</scope>
</reference>
<protein>
    <submittedName>
        <fullName evidence="2">Uncharacterized protein</fullName>
    </submittedName>
</protein>
<feature type="compositionally biased region" description="Polar residues" evidence="1">
    <location>
        <begin position="322"/>
        <end position="345"/>
    </location>
</feature>
<feature type="region of interest" description="Disordered" evidence="1">
    <location>
        <begin position="318"/>
        <end position="346"/>
    </location>
</feature>
<dbReference type="Ensembl" id="ENSCINT00000032905.1">
    <property type="protein sequence ID" value="ENSCINP00000036197.1"/>
    <property type="gene ID" value="ENSCING00000005158.3"/>
</dbReference>
<reference evidence="2" key="2">
    <citation type="journal article" date="2008" name="Genome Biol.">
        <title>Improved genome assembly and evidence-based global gene model set for the chordate Ciona intestinalis: new insight into intron and operon populations.</title>
        <authorList>
            <person name="Satou Y."/>
            <person name="Mineta K."/>
            <person name="Ogasawara M."/>
            <person name="Sasakura Y."/>
            <person name="Shoguchi E."/>
            <person name="Ueno K."/>
            <person name="Yamada L."/>
            <person name="Matsumoto J."/>
            <person name="Wasserscheid J."/>
            <person name="Dewar K."/>
            <person name="Wiley G.B."/>
            <person name="Macmil S.L."/>
            <person name="Roe B.A."/>
            <person name="Zeller R.W."/>
            <person name="Hastings K.E."/>
            <person name="Lemaire P."/>
            <person name="Lindquist E."/>
            <person name="Endo T."/>
            <person name="Hotta K."/>
            <person name="Inaba K."/>
        </authorList>
    </citation>
    <scope>NUCLEOTIDE SEQUENCE [LARGE SCALE GENOMIC DNA]</scope>
    <source>
        <strain evidence="2">wild type</strain>
    </source>
</reference>
<name>H2Y2R2_CIOIN</name>
<reference evidence="3" key="1">
    <citation type="journal article" date="2002" name="Science">
        <title>The draft genome of Ciona intestinalis: insights into chordate and vertebrate origins.</title>
        <authorList>
            <person name="Dehal P."/>
            <person name="Satou Y."/>
            <person name="Campbell R.K."/>
            <person name="Chapman J."/>
            <person name="Degnan B."/>
            <person name="De Tomaso A."/>
            <person name="Davidson B."/>
            <person name="Di Gregorio A."/>
            <person name="Gelpke M."/>
            <person name="Goodstein D.M."/>
            <person name="Harafuji N."/>
            <person name="Hastings K.E."/>
            <person name="Ho I."/>
            <person name="Hotta K."/>
            <person name="Huang W."/>
            <person name="Kawashima T."/>
            <person name="Lemaire P."/>
            <person name="Martinez D."/>
            <person name="Meinertzhagen I.A."/>
            <person name="Necula S."/>
            <person name="Nonaka M."/>
            <person name="Putnam N."/>
            <person name="Rash S."/>
            <person name="Saiga H."/>
            <person name="Satake M."/>
            <person name="Terry A."/>
            <person name="Yamada L."/>
            <person name="Wang H.G."/>
            <person name="Awazu S."/>
            <person name="Azumi K."/>
            <person name="Boore J."/>
            <person name="Branno M."/>
            <person name="Chin-Bow S."/>
            <person name="DeSantis R."/>
            <person name="Doyle S."/>
            <person name="Francino P."/>
            <person name="Keys D.N."/>
            <person name="Haga S."/>
            <person name="Hayashi H."/>
            <person name="Hino K."/>
            <person name="Imai K.S."/>
            <person name="Inaba K."/>
            <person name="Kano S."/>
            <person name="Kobayashi K."/>
            <person name="Kobayashi M."/>
            <person name="Lee B.I."/>
            <person name="Makabe K.W."/>
            <person name="Manohar C."/>
            <person name="Matassi G."/>
            <person name="Medina M."/>
            <person name="Mochizuki Y."/>
            <person name="Mount S."/>
            <person name="Morishita T."/>
            <person name="Miura S."/>
            <person name="Nakayama A."/>
            <person name="Nishizaka S."/>
            <person name="Nomoto H."/>
            <person name="Ohta F."/>
            <person name="Oishi K."/>
            <person name="Rigoutsos I."/>
            <person name="Sano M."/>
            <person name="Sasaki A."/>
            <person name="Sasakura Y."/>
            <person name="Shoguchi E."/>
            <person name="Shin-i T."/>
            <person name="Spagnuolo A."/>
            <person name="Stainier D."/>
            <person name="Suzuki M.M."/>
            <person name="Tassy O."/>
            <person name="Takatori N."/>
            <person name="Tokuoka M."/>
            <person name="Yagi K."/>
            <person name="Yoshizaki F."/>
            <person name="Wada S."/>
            <person name="Zhang C."/>
            <person name="Hyatt P.D."/>
            <person name="Larimer F."/>
            <person name="Detter C."/>
            <person name="Doggett N."/>
            <person name="Glavina T."/>
            <person name="Hawkins T."/>
            <person name="Richardson P."/>
            <person name="Lucas S."/>
            <person name="Kohara Y."/>
            <person name="Levine M."/>
            <person name="Satoh N."/>
            <person name="Rokhsar D.S."/>
        </authorList>
    </citation>
    <scope>NUCLEOTIDE SEQUENCE [LARGE SCALE GENOMIC DNA]</scope>
</reference>
<evidence type="ECO:0000313" key="3">
    <source>
        <dbReference type="Proteomes" id="UP000008144"/>
    </source>
</evidence>
<feature type="region of interest" description="Disordered" evidence="1">
    <location>
        <begin position="236"/>
        <end position="272"/>
    </location>
</feature>
<organism evidence="2 3">
    <name type="scientific">Ciona intestinalis</name>
    <name type="common">Transparent sea squirt</name>
    <name type="synonym">Ascidia intestinalis</name>
    <dbReference type="NCBI Taxonomy" id="7719"/>
    <lineage>
        <taxon>Eukaryota</taxon>
        <taxon>Metazoa</taxon>
        <taxon>Chordata</taxon>
        <taxon>Tunicata</taxon>
        <taxon>Ascidiacea</taxon>
        <taxon>Phlebobranchia</taxon>
        <taxon>Cionidae</taxon>
        <taxon>Ciona</taxon>
    </lineage>
</organism>
<feature type="region of interest" description="Disordered" evidence="1">
    <location>
        <begin position="155"/>
        <end position="186"/>
    </location>
</feature>
<reference evidence="2" key="3">
    <citation type="submission" date="2025-08" db="UniProtKB">
        <authorList>
            <consortium name="Ensembl"/>
        </authorList>
    </citation>
    <scope>IDENTIFICATION</scope>
</reference>
<accession>H2Y2R2</accession>
<feature type="compositionally biased region" description="Polar residues" evidence="1">
    <location>
        <begin position="243"/>
        <end position="272"/>
    </location>
</feature>
<dbReference type="GeneTree" id="ENSGT00390000014922"/>
<dbReference type="AlphaFoldDB" id="H2Y2R2"/>
<evidence type="ECO:0000313" key="2">
    <source>
        <dbReference type="Ensembl" id="ENSCINP00000036197.1"/>
    </source>
</evidence>
<evidence type="ECO:0000256" key="1">
    <source>
        <dbReference type="SAM" id="MobiDB-lite"/>
    </source>
</evidence>
<proteinExistence type="predicted"/>
<dbReference type="Proteomes" id="UP000008144">
    <property type="component" value="Chromosome 1"/>
</dbReference>
<keyword evidence="3" id="KW-1185">Reference proteome</keyword>
<feature type="compositionally biased region" description="Basic residues" evidence="1">
    <location>
        <begin position="158"/>
        <end position="186"/>
    </location>
</feature>
<dbReference type="InParanoid" id="H2Y2R2"/>
<dbReference type="EMBL" id="EAAA01000151">
    <property type="status" value="NOT_ANNOTATED_CDS"/>
    <property type="molecule type" value="Genomic_DNA"/>
</dbReference>
<sequence>RKCINMNVNMHSIFNEMTSITSMKVVTPMTESQNVPLVRASPHLPVKRMAPCPSSQHFVAVPKRTRLTASSEAHLRQSSYSLAMSSPNMVVAHKSFITICSNISTPNRGLSFVPTNTIRSVNCCAKENLCFGQTSSATGLSTPPYGSQTQNTHFVHSASRRGSLKQLVRKSKKKSPYKNRVSRKVKRQTNIVEEPSQDSLRGQPKALVVYNEFLRQLESENQGKCTTKTLNTTRASAKYSRGFTPSVTSTPQHNASPPLSRESSQTEAATSDYFSAPNSGSILSDSFVDFLRYIETGVARNDKLLLLNETRNQRLNEDKSKFSSGVSLSTQNSSKSSDVTNNNRKATALPGMYPIGAPRYASSPITFKQQQMVAAGGRIEYNSAVWRPWC</sequence>
<dbReference type="OMA" id="MYPIGAP"/>